<dbReference type="Pfam" id="PF10551">
    <property type="entry name" value="MULE"/>
    <property type="match status" value="1"/>
</dbReference>
<dbReference type="SMART" id="SM00369">
    <property type="entry name" value="LRR_TYP"/>
    <property type="match status" value="7"/>
</dbReference>
<dbReference type="InterPro" id="IPR055414">
    <property type="entry name" value="LRR_R13L4/SHOC2-like"/>
</dbReference>
<keyword evidence="5" id="KW-0732">Signal</keyword>
<evidence type="ECO:0000313" key="15">
    <source>
        <dbReference type="Proteomes" id="UP000596660"/>
    </source>
</evidence>
<keyword evidence="10" id="KW-0325">Glycoprotein</keyword>
<dbReference type="InterPro" id="IPR013210">
    <property type="entry name" value="LRR_N_plant-typ"/>
</dbReference>
<dbReference type="OMA" id="NGPIPAF"/>
<dbReference type="AlphaFoldDB" id="A0A803L275"/>
<evidence type="ECO:0000313" key="14">
    <source>
        <dbReference type="EnsemblPlants" id="AUR62005964-RA:cds"/>
    </source>
</evidence>
<dbReference type="InterPro" id="IPR032675">
    <property type="entry name" value="LRR_dom_sf"/>
</dbReference>
<dbReference type="Gramene" id="AUR62005964-RA">
    <property type="protein sequence ID" value="AUR62005964-RA:cds"/>
    <property type="gene ID" value="AUR62005964"/>
</dbReference>
<evidence type="ECO:0000256" key="5">
    <source>
        <dbReference type="ARBA" id="ARBA00022729"/>
    </source>
</evidence>
<dbReference type="EnsemblPlants" id="AUR62005964-RA">
    <property type="protein sequence ID" value="AUR62005964-RA:cds"/>
    <property type="gene ID" value="AUR62005964"/>
</dbReference>
<evidence type="ECO:0000259" key="12">
    <source>
        <dbReference type="Pfam" id="PF10551"/>
    </source>
</evidence>
<keyword evidence="3" id="KW-0433">Leucine-rich repeat</keyword>
<accession>A0A803L275</accession>
<dbReference type="Gene3D" id="3.80.10.10">
    <property type="entry name" value="Ribonuclease Inhibitor"/>
    <property type="match status" value="5"/>
</dbReference>
<evidence type="ECO:0000256" key="1">
    <source>
        <dbReference type="ARBA" id="ARBA00004162"/>
    </source>
</evidence>
<evidence type="ECO:0000256" key="8">
    <source>
        <dbReference type="ARBA" id="ARBA00023136"/>
    </source>
</evidence>
<comment type="subcellular location">
    <subcellularLocation>
        <location evidence="1">Cell membrane</location>
        <topology evidence="1">Single-pass membrane protein</topology>
    </subcellularLocation>
    <subcellularLocation>
        <location evidence="2">Membrane</location>
        <topology evidence="2">Single-pass type I membrane protein</topology>
    </subcellularLocation>
</comment>
<feature type="domain" description="Leucine-rich repeat-containing N-terminal plant-type" evidence="11">
    <location>
        <begin position="207"/>
        <end position="244"/>
    </location>
</feature>
<feature type="domain" description="MULE transposase" evidence="12">
    <location>
        <begin position="131"/>
        <end position="202"/>
    </location>
</feature>
<reference evidence="14" key="2">
    <citation type="submission" date="2021-03" db="UniProtKB">
        <authorList>
            <consortium name="EnsemblPlants"/>
        </authorList>
    </citation>
    <scope>IDENTIFICATION</scope>
</reference>
<dbReference type="PROSITE" id="PS51450">
    <property type="entry name" value="LRR"/>
    <property type="match status" value="1"/>
</dbReference>
<dbReference type="PANTHER" id="PTHR27000:SF642">
    <property type="entry name" value="INACTIVE LEUCINE-RICH REPEAT RECEPTOR KINASE XIAO-RELATED"/>
    <property type="match status" value="1"/>
</dbReference>
<reference evidence="14" key="1">
    <citation type="journal article" date="2017" name="Nature">
        <title>The genome of Chenopodium quinoa.</title>
        <authorList>
            <person name="Jarvis D.E."/>
            <person name="Ho Y.S."/>
            <person name="Lightfoot D.J."/>
            <person name="Schmoeckel S.M."/>
            <person name="Li B."/>
            <person name="Borm T.J.A."/>
            <person name="Ohyanagi H."/>
            <person name="Mineta K."/>
            <person name="Michell C.T."/>
            <person name="Saber N."/>
            <person name="Kharbatia N.M."/>
            <person name="Rupper R.R."/>
            <person name="Sharp A.R."/>
            <person name="Dally N."/>
            <person name="Boughton B.A."/>
            <person name="Woo Y.H."/>
            <person name="Gao G."/>
            <person name="Schijlen E.G.W.M."/>
            <person name="Guo X."/>
            <person name="Momin A.A."/>
            <person name="Negrao S."/>
            <person name="Al-Babili S."/>
            <person name="Gehring C."/>
            <person name="Roessner U."/>
            <person name="Jung C."/>
            <person name="Murphy K."/>
            <person name="Arold S.T."/>
            <person name="Gojobori T."/>
            <person name="van der Linden C.G."/>
            <person name="van Loo E.N."/>
            <person name="Jellen E.N."/>
            <person name="Maughan P.J."/>
            <person name="Tester M."/>
        </authorList>
    </citation>
    <scope>NUCLEOTIDE SEQUENCE [LARGE SCALE GENOMIC DNA]</scope>
    <source>
        <strain evidence="14">cv. PI 614886</strain>
    </source>
</reference>
<dbReference type="Pfam" id="PF08263">
    <property type="entry name" value="LRRNT_2"/>
    <property type="match status" value="1"/>
</dbReference>
<dbReference type="InterPro" id="IPR018289">
    <property type="entry name" value="MULE_transposase_dom"/>
</dbReference>
<protein>
    <recommendedName>
        <fullName evidence="16">Protein FAR1-RELATED SEQUENCE</fullName>
    </recommendedName>
</protein>
<dbReference type="SUPFAM" id="SSF52058">
    <property type="entry name" value="L domain-like"/>
    <property type="match status" value="3"/>
</dbReference>
<evidence type="ECO:0000256" key="7">
    <source>
        <dbReference type="ARBA" id="ARBA00022989"/>
    </source>
</evidence>
<dbReference type="Pfam" id="PF00560">
    <property type="entry name" value="LRR_1"/>
    <property type="match status" value="6"/>
</dbReference>
<feature type="domain" description="Disease resistance R13L4/SHOC-2-like LRR" evidence="13">
    <location>
        <begin position="340"/>
        <end position="563"/>
    </location>
</feature>
<dbReference type="InterPro" id="IPR003591">
    <property type="entry name" value="Leu-rich_rpt_typical-subtyp"/>
</dbReference>
<dbReference type="PRINTS" id="PR00019">
    <property type="entry name" value="LEURICHRPT"/>
</dbReference>
<evidence type="ECO:0000256" key="10">
    <source>
        <dbReference type="ARBA" id="ARBA00023180"/>
    </source>
</evidence>
<evidence type="ECO:0000256" key="6">
    <source>
        <dbReference type="ARBA" id="ARBA00022737"/>
    </source>
</evidence>
<keyword evidence="15" id="KW-1185">Reference proteome</keyword>
<dbReference type="InterPro" id="IPR001611">
    <property type="entry name" value="Leu-rich_rpt"/>
</dbReference>
<evidence type="ECO:0000256" key="2">
    <source>
        <dbReference type="ARBA" id="ARBA00004479"/>
    </source>
</evidence>
<evidence type="ECO:0008006" key="16">
    <source>
        <dbReference type="Google" id="ProtNLM"/>
    </source>
</evidence>
<evidence type="ECO:0000259" key="13">
    <source>
        <dbReference type="Pfam" id="PF23598"/>
    </source>
</evidence>
<evidence type="ECO:0000256" key="3">
    <source>
        <dbReference type="ARBA" id="ARBA00022614"/>
    </source>
</evidence>
<name>A0A803L275_CHEQI</name>
<keyword evidence="9" id="KW-0675">Receptor</keyword>
<dbReference type="PANTHER" id="PTHR27000">
    <property type="entry name" value="LEUCINE-RICH REPEAT RECEPTOR-LIKE PROTEIN KINASE FAMILY PROTEIN-RELATED"/>
    <property type="match status" value="1"/>
</dbReference>
<dbReference type="Pfam" id="PF13855">
    <property type="entry name" value="LRR_8"/>
    <property type="match status" value="1"/>
</dbReference>
<keyword evidence="6" id="KW-0677">Repeat</keyword>
<keyword evidence="8" id="KW-0472">Membrane</keyword>
<sequence>MVHNHAMIPPEKRHLIRSQRDVNKEQLLFISTMKLSGVKVTDSLRVLKKEVGGSPNLCFTASDAYNALSSEKAAQIEGCDGNQLIKYFAKRHVDETDFYYDFEQDDSGALVSFFWRDGRMMRDYHYFGDLLVFDTTYRTNKYGMICAPFVGMNHHGNNVMFGMGFILNERTESFDWLFDTFLHSMGRKSPITIMTDQAQAIAAGCLKPEREALLTFKASVLYDEDNVLFSWKGDDCCSWHGVTCHNATRRVLRLDLRCDDESAYDTPEYLLYSYYVYRSSTCSLGFSELNPSLLELRQLRYLDLSGNDFDVSNIPQWIGSMKHLRYLNLSSGGFGGGGPPQLGNLTRLRALDLSDNFNSYSTNLHWLSSLVNLRCLGMCDTNITTKALNTIPQVLGHLPLLYLRLSLMGIDNQLLSSIFSNSTMASRIQHLDVSGNNLEGSIPHILSNMTSLKFLDLSYSQLNGSIPLWLGNMKDLEYLDLSGNRFSHVEGGTIMGILGNLCHLKTLNLRSSIVGGNFLGLNHDNFANCVEYDLEHLDLTFNNITNTLPKWLGELRNLKFIELSNGNTFYGLIPPAIGNMSSLIELNLNSCNLRGTIPTSLGGLSSLESLDLSNNFLEGSIPTSLGSLSSLQILDLSNNFLDGFIPTSLGSFSSLQNELRVLDLSNNRLFVEIIDWIPNVNLREINLSNNHIMGPIPHFFPSSQLRYIDLSYNFLSGPMFNDSSSKIGVVKAPLCHLENLQLLHLQRNQLSGTIPDCWGTSEGLSVIDMSSNKLSGSIPMTIGLLPEMAYLKLNNNSLEGTLPPTLNELLGLVILDIGENKLSGEVPHWDADSHPFLEIVIMRANQLEGVIPSQLCSLPRLQFLDLAMNNLTGSIPSCFGHFKSMKKSLQLKAPSTYEMALAPATAPSEPLESFKGENAMVVLKGVERQYTTTLKLVVNLDLSSNGLVGSIPEELTNLSKLAKKLVSRASRVRSSVWRVGGKHPGYNKKDYQEFLGEA</sequence>
<dbReference type="FunFam" id="3.80.10.10:FF:000383">
    <property type="entry name" value="Leucine-rich repeat receptor protein kinase EMS1"/>
    <property type="match status" value="1"/>
</dbReference>
<keyword evidence="4" id="KW-0812">Transmembrane</keyword>
<evidence type="ECO:0000256" key="4">
    <source>
        <dbReference type="ARBA" id="ARBA00022692"/>
    </source>
</evidence>
<dbReference type="Pfam" id="PF23598">
    <property type="entry name" value="LRR_14"/>
    <property type="match status" value="1"/>
</dbReference>
<proteinExistence type="predicted"/>
<evidence type="ECO:0000259" key="11">
    <source>
        <dbReference type="Pfam" id="PF08263"/>
    </source>
</evidence>
<dbReference type="FunFam" id="3.80.10.10:FF:000095">
    <property type="entry name" value="LRR receptor-like serine/threonine-protein kinase GSO1"/>
    <property type="match status" value="1"/>
</dbReference>
<keyword evidence="7" id="KW-1133">Transmembrane helix</keyword>
<evidence type="ECO:0000256" key="9">
    <source>
        <dbReference type="ARBA" id="ARBA00023170"/>
    </source>
</evidence>
<dbReference type="Proteomes" id="UP000596660">
    <property type="component" value="Unplaced"/>
</dbReference>
<organism evidence="14 15">
    <name type="scientific">Chenopodium quinoa</name>
    <name type="common">Quinoa</name>
    <dbReference type="NCBI Taxonomy" id="63459"/>
    <lineage>
        <taxon>Eukaryota</taxon>
        <taxon>Viridiplantae</taxon>
        <taxon>Streptophyta</taxon>
        <taxon>Embryophyta</taxon>
        <taxon>Tracheophyta</taxon>
        <taxon>Spermatophyta</taxon>
        <taxon>Magnoliopsida</taxon>
        <taxon>eudicotyledons</taxon>
        <taxon>Gunneridae</taxon>
        <taxon>Pentapetalae</taxon>
        <taxon>Caryophyllales</taxon>
        <taxon>Chenopodiaceae</taxon>
        <taxon>Chenopodioideae</taxon>
        <taxon>Atripliceae</taxon>
        <taxon>Chenopodium</taxon>
    </lineage>
</organism>
<dbReference type="GO" id="GO:0005886">
    <property type="term" value="C:plasma membrane"/>
    <property type="evidence" value="ECO:0007669"/>
    <property type="project" value="UniProtKB-SubCell"/>
</dbReference>